<accession>A0A6V7QJX8</accession>
<reference evidence="7" key="1">
    <citation type="submission" date="2020-07" db="EMBL/GenBank/DDBJ databases">
        <authorList>
            <person name="Lin J."/>
        </authorList>
    </citation>
    <scope>NUCLEOTIDE SEQUENCE</scope>
</reference>
<protein>
    <recommendedName>
        <fullName evidence="8">TF-B3 domain-containing protein</fullName>
    </recommendedName>
</protein>
<evidence type="ECO:0000313" key="7">
    <source>
        <dbReference type="EMBL" id="CAD1843472.1"/>
    </source>
</evidence>
<dbReference type="Gene3D" id="2.40.330.10">
    <property type="entry name" value="DNA-binding pseudobarrel domain"/>
    <property type="match status" value="1"/>
</dbReference>
<feature type="region of interest" description="Disordered" evidence="6">
    <location>
        <begin position="1"/>
        <end position="24"/>
    </location>
</feature>
<dbReference type="GO" id="GO:0003677">
    <property type="term" value="F:DNA binding"/>
    <property type="evidence" value="ECO:0007669"/>
    <property type="project" value="UniProtKB-KW"/>
</dbReference>
<dbReference type="PANTHER" id="PTHR34397">
    <property type="entry name" value="OS05G0237600 PROTEIN"/>
    <property type="match status" value="1"/>
</dbReference>
<comment type="subcellular location">
    <subcellularLocation>
        <location evidence="1">Nucleus</location>
    </subcellularLocation>
</comment>
<dbReference type="InterPro" id="IPR015300">
    <property type="entry name" value="DNA-bd_pseudobarrel_sf"/>
</dbReference>
<evidence type="ECO:0000256" key="4">
    <source>
        <dbReference type="ARBA" id="ARBA00023163"/>
    </source>
</evidence>
<dbReference type="AlphaFoldDB" id="A0A6V7QJX8"/>
<dbReference type="Pfam" id="PF03754">
    <property type="entry name" value="At2g31720-like"/>
    <property type="match status" value="1"/>
</dbReference>
<evidence type="ECO:0000256" key="2">
    <source>
        <dbReference type="ARBA" id="ARBA00023015"/>
    </source>
</evidence>
<evidence type="ECO:0000256" key="6">
    <source>
        <dbReference type="SAM" id="MobiDB-lite"/>
    </source>
</evidence>
<evidence type="ECO:0000256" key="3">
    <source>
        <dbReference type="ARBA" id="ARBA00023125"/>
    </source>
</evidence>
<evidence type="ECO:0008006" key="8">
    <source>
        <dbReference type="Google" id="ProtNLM"/>
    </source>
</evidence>
<dbReference type="GO" id="GO:0005634">
    <property type="term" value="C:nucleus"/>
    <property type="evidence" value="ECO:0007669"/>
    <property type="project" value="UniProtKB-SubCell"/>
</dbReference>
<keyword evidence="5" id="KW-0539">Nucleus</keyword>
<sequence>MKKPRTDPPADNVGTAAAGTSNAPEPSRCVEILLAQLQVEVSQPTLIQQKKLEESDVRRKQSRLLLSRTTVKTLQDLIKSDKPALVVDREHELPVRVFDWLGREHSMTLKFLDSTRNCRLISGWNDFVKLNNLCVGDRVDIWVFGFSCGGLGMALLNANELLATEGLLLLKDS</sequence>
<name>A0A6V7QJX8_ANACO</name>
<dbReference type="EMBL" id="LR862136">
    <property type="protein sequence ID" value="CAD1843472.1"/>
    <property type="molecule type" value="Genomic_DNA"/>
</dbReference>
<organism evidence="7">
    <name type="scientific">Ananas comosus var. bracteatus</name>
    <name type="common">red pineapple</name>
    <dbReference type="NCBI Taxonomy" id="296719"/>
    <lineage>
        <taxon>Eukaryota</taxon>
        <taxon>Viridiplantae</taxon>
        <taxon>Streptophyta</taxon>
        <taxon>Embryophyta</taxon>
        <taxon>Tracheophyta</taxon>
        <taxon>Spermatophyta</taxon>
        <taxon>Magnoliopsida</taxon>
        <taxon>Liliopsida</taxon>
        <taxon>Poales</taxon>
        <taxon>Bromeliaceae</taxon>
        <taxon>Bromelioideae</taxon>
        <taxon>Ananas</taxon>
    </lineage>
</organism>
<proteinExistence type="predicted"/>
<keyword evidence="4" id="KW-0804">Transcription</keyword>
<keyword evidence="3" id="KW-0238">DNA-binding</keyword>
<dbReference type="SUPFAM" id="SSF101936">
    <property type="entry name" value="DNA-binding pseudobarrel domain"/>
    <property type="match status" value="1"/>
</dbReference>
<evidence type="ECO:0000256" key="5">
    <source>
        <dbReference type="ARBA" id="ARBA00023242"/>
    </source>
</evidence>
<keyword evidence="2" id="KW-0805">Transcription regulation</keyword>
<dbReference type="InterPro" id="IPR005508">
    <property type="entry name" value="At2g31720-like"/>
</dbReference>
<evidence type="ECO:0000256" key="1">
    <source>
        <dbReference type="ARBA" id="ARBA00004123"/>
    </source>
</evidence>
<dbReference type="PANTHER" id="PTHR34397:SF22">
    <property type="entry name" value="OS05G0237600 PROTEIN"/>
    <property type="match status" value="1"/>
</dbReference>
<gene>
    <name evidence="7" type="ORF">CB5_LOCUS26683</name>
</gene>